<reference evidence="2" key="1">
    <citation type="submission" date="2020-06" db="EMBL/GenBank/DDBJ databases">
        <title>Analysis procedures for assessing recovery of high quality, complete, closed genomes from Nanopore long read metagenome sequencing.</title>
        <authorList>
            <person name="Bessarab I."/>
            <person name="Arumugam K."/>
            <person name="Haryono M."/>
            <person name="Liu X."/>
            <person name="Roy S."/>
            <person name="Zuniga-Montanez R.E."/>
            <person name="Qiu G."/>
            <person name="Drautz-Moses D.I."/>
            <person name="Law Y.Y."/>
            <person name="Wuertz S."/>
            <person name="Lauro F.M."/>
            <person name="Huson D.H."/>
            <person name="Williams R.B."/>
        </authorList>
    </citation>
    <scope>NUCLEOTIDE SEQUENCE [LARGE SCALE GENOMIC DNA]</scope>
    <source>
        <strain evidence="2">SSD2</strain>
    </source>
</reference>
<dbReference type="Proteomes" id="UP000510621">
    <property type="component" value="Chromosome"/>
</dbReference>
<organism evidence="2 3">
    <name type="scientific">Candidatus Thiothrix singaporensis</name>
    <dbReference type="NCBI Taxonomy" id="2799669"/>
    <lineage>
        <taxon>Bacteria</taxon>
        <taxon>Pseudomonadati</taxon>
        <taxon>Pseudomonadota</taxon>
        <taxon>Gammaproteobacteria</taxon>
        <taxon>Thiotrichales</taxon>
        <taxon>Thiotrichaceae</taxon>
        <taxon>Thiothrix</taxon>
    </lineage>
</organism>
<dbReference type="InterPro" id="IPR036736">
    <property type="entry name" value="ACP-like_sf"/>
</dbReference>
<evidence type="ECO:0000259" key="1">
    <source>
        <dbReference type="Pfam" id="PF00550"/>
    </source>
</evidence>
<accession>A0A7L6AQ76</accession>
<keyword evidence="3" id="KW-1185">Reference proteome</keyword>
<name>A0A7L6AQ76_9GAMM</name>
<feature type="domain" description="Carrier" evidence="1">
    <location>
        <begin position="19"/>
        <end position="76"/>
    </location>
</feature>
<dbReference type="Pfam" id="PF00550">
    <property type="entry name" value="PP-binding"/>
    <property type="match status" value="1"/>
</dbReference>
<dbReference type="EMBL" id="CP059265">
    <property type="protein sequence ID" value="QLQ31259.1"/>
    <property type="molecule type" value="Genomic_DNA"/>
</dbReference>
<evidence type="ECO:0000313" key="3">
    <source>
        <dbReference type="Proteomes" id="UP000510621"/>
    </source>
</evidence>
<gene>
    <name evidence="2" type="ORF">HZT40_06175</name>
</gene>
<protein>
    <recommendedName>
        <fullName evidence="1">Carrier domain-containing protein</fullName>
    </recommendedName>
</protein>
<proteinExistence type="predicted"/>
<evidence type="ECO:0000313" key="2">
    <source>
        <dbReference type="EMBL" id="QLQ31259.1"/>
    </source>
</evidence>
<sequence>MDIQETLRHYIINEALNGQEPAGFDDDYDLIDSGTIDSLFMMNLVAYLEQEHQVEFGMNDMVPKHFKSVKALAEFVKSKTH</sequence>
<dbReference type="SUPFAM" id="SSF47336">
    <property type="entry name" value="ACP-like"/>
    <property type="match status" value="1"/>
</dbReference>
<dbReference type="InterPro" id="IPR009081">
    <property type="entry name" value="PP-bd_ACP"/>
</dbReference>
<dbReference type="AlphaFoldDB" id="A0A7L6AQ76"/>
<dbReference type="KEGG" id="this:HZT40_06175"/>
<dbReference type="Gene3D" id="1.10.1200.10">
    <property type="entry name" value="ACP-like"/>
    <property type="match status" value="1"/>
</dbReference>